<protein>
    <submittedName>
        <fullName evidence="1">DUF2285 domain-containing protein</fullName>
    </submittedName>
</protein>
<dbReference type="Proteomes" id="UP000248863">
    <property type="component" value="Unassembled WGS sequence"/>
</dbReference>
<name>A0A327KKY3_9BRAD</name>
<dbReference type="OrthoDB" id="9811330at2"/>
<reference evidence="1 2" key="1">
    <citation type="submission" date="2017-07" db="EMBL/GenBank/DDBJ databases">
        <title>Draft Genome Sequences of Select Purple Nonsulfur Bacteria.</title>
        <authorList>
            <person name="Lasarre B."/>
            <person name="Mckinlay J.B."/>
        </authorList>
    </citation>
    <scope>NUCLEOTIDE SEQUENCE [LARGE SCALE GENOMIC DNA]</scope>
    <source>
        <strain evidence="1 2">DSM 11907</strain>
    </source>
</reference>
<gene>
    <name evidence="1" type="ORF">CH338_14445</name>
</gene>
<keyword evidence="2" id="KW-1185">Reference proteome</keyword>
<proteinExistence type="predicted"/>
<dbReference type="EMBL" id="NPEU01000153">
    <property type="protein sequence ID" value="RAI37932.1"/>
    <property type="molecule type" value="Genomic_DNA"/>
</dbReference>
<evidence type="ECO:0000313" key="2">
    <source>
        <dbReference type="Proteomes" id="UP000248863"/>
    </source>
</evidence>
<comment type="caution">
    <text evidence="1">The sequence shown here is derived from an EMBL/GenBank/DDBJ whole genome shotgun (WGS) entry which is preliminary data.</text>
</comment>
<sequence length="85" mass="10050">MTHQAFLDEPPQSTLLTSYDRAHMKLYMRLLDAETDAADWREAVALLFGIDAGREPERAYRVHRSHLARARWMREYGYRQLAREA</sequence>
<dbReference type="AlphaFoldDB" id="A0A327KKY3"/>
<organism evidence="1 2">
    <name type="scientific">Rhodoplanes elegans</name>
    <dbReference type="NCBI Taxonomy" id="29408"/>
    <lineage>
        <taxon>Bacteria</taxon>
        <taxon>Pseudomonadati</taxon>
        <taxon>Pseudomonadota</taxon>
        <taxon>Alphaproteobacteria</taxon>
        <taxon>Hyphomicrobiales</taxon>
        <taxon>Nitrobacteraceae</taxon>
        <taxon>Rhodoplanes</taxon>
    </lineage>
</organism>
<evidence type="ECO:0000313" key="1">
    <source>
        <dbReference type="EMBL" id="RAI37932.1"/>
    </source>
</evidence>
<accession>A0A327KKY3</accession>